<reference evidence="3" key="1">
    <citation type="submission" date="2024-04" db="EMBL/GenBank/DDBJ databases">
        <title>Salinicola lusitanus LLJ914,a marine bacterium isolated from the Okinawa Trough.</title>
        <authorList>
            <person name="Li J."/>
        </authorList>
    </citation>
    <scope>NUCLEOTIDE SEQUENCE [LARGE SCALE GENOMIC DNA]</scope>
</reference>
<feature type="compositionally biased region" description="Basic residues" evidence="1">
    <location>
        <begin position="109"/>
        <end position="135"/>
    </location>
</feature>
<organism evidence="2 3">
    <name type="scientific">Mugilogobius chulae</name>
    <name type="common">yellowstripe goby</name>
    <dbReference type="NCBI Taxonomy" id="88201"/>
    <lineage>
        <taxon>Eukaryota</taxon>
        <taxon>Metazoa</taxon>
        <taxon>Chordata</taxon>
        <taxon>Craniata</taxon>
        <taxon>Vertebrata</taxon>
        <taxon>Euteleostomi</taxon>
        <taxon>Actinopterygii</taxon>
        <taxon>Neopterygii</taxon>
        <taxon>Teleostei</taxon>
        <taxon>Neoteleostei</taxon>
        <taxon>Acanthomorphata</taxon>
        <taxon>Gobiaria</taxon>
        <taxon>Gobiiformes</taxon>
        <taxon>Gobioidei</taxon>
        <taxon>Gobiidae</taxon>
        <taxon>Gobionellinae</taxon>
        <taxon>Mugilogobius</taxon>
    </lineage>
</organism>
<gene>
    <name evidence="2" type="ORF">WMY93_025777</name>
</gene>
<keyword evidence="3" id="KW-1185">Reference proteome</keyword>
<comment type="caution">
    <text evidence="2">The sequence shown here is derived from an EMBL/GenBank/DDBJ whole genome shotgun (WGS) entry which is preliminary data.</text>
</comment>
<evidence type="ECO:0000256" key="1">
    <source>
        <dbReference type="SAM" id="MobiDB-lite"/>
    </source>
</evidence>
<feature type="compositionally biased region" description="Basic residues" evidence="1">
    <location>
        <begin position="1"/>
        <end position="14"/>
    </location>
</feature>
<evidence type="ECO:0000313" key="3">
    <source>
        <dbReference type="Proteomes" id="UP001460270"/>
    </source>
</evidence>
<accession>A0AAW0MVM5</accession>
<sequence length="141" mass="16934">MEYMRLLRKERKKNPAPQNVYKDEYPEHLKHLYLAEKEKLKKEAWTNRVNRSKLRMKDKEEHPPEEDDGQMELNEEKPGASEETEPTLETKHTKPSEKEEQFSIPMSNRMRKKMLKKTSYQKHKRSLKGSKKVKEKTRGVP</sequence>
<dbReference type="EMBL" id="JBBPFD010000019">
    <property type="protein sequence ID" value="KAK7886156.1"/>
    <property type="molecule type" value="Genomic_DNA"/>
</dbReference>
<name>A0AAW0MVM5_9GOBI</name>
<feature type="region of interest" description="Disordered" evidence="1">
    <location>
        <begin position="1"/>
        <end position="20"/>
    </location>
</feature>
<feature type="compositionally biased region" description="Basic and acidic residues" evidence="1">
    <location>
        <begin position="88"/>
        <end position="101"/>
    </location>
</feature>
<protein>
    <submittedName>
        <fullName evidence="2">Uncharacterized protein</fullName>
    </submittedName>
</protein>
<dbReference type="Proteomes" id="UP001460270">
    <property type="component" value="Unassembled WGS sequence"/>
</dbReference>
<feature type="region of interest" description="Disordered" evidence="1">
    <location>
        <begin position="41"/>
        <end position="141"/>
    </location>
</feature>
<proteinExistence type="predicted"/>
<evidence type="ECO:0000313" key="2">
    <source>
        <dbReference type="EMBL" id="KAK7886156.1"/>
    </source>
</evidence>
<dbReference type="AlphaFoldDB" id="A0AAW0MVM5"/>